<dbReference type="PANTHER" id="PTHR16675:SF235">
    <property type="entry name" value="SHKT DOMAIN-CONTAINING PROTEIN"/>
    <property type="match status" value="1"/>
</dbReference>
<dbReference type="SUPFAM" id="SSF48726">
    <property type="entry name" value="Immunoglobulin"/>
    <property type="match status" value="1"/>
</dbReference>
<feature type="domain" description="Ig-like" evidence="3">
    <location>
        <begin position="208"/>
        <end position="307"/>
    </location>
</feature>
<dbReference type="InterPro" id="IPR050208">
    <property type="entry name" value="MHC_class-I_related"/>
</dbReference>
<dbReference type="InterPro" id="IPR007110">
    <property type="entry name" value="Ig-like_dom"/>
</dbReference>
<dbReference type="Pfam" id="PF07654">
    <property type="entry name" value="C1-set"/>
    <property type="match status" value="1"/>
</dbReference>
<dbReference type="PROSITE" id="PS50835">
    <property type="entry name" value="IG_LIKE"/>
    <property type="match status" value="1"/>
</dbReference>
<evidence type="ECO:0000313" key="5">
    <source>
        <dbReference type="Proteomes" id="UP000217350"/>
    </source>
</evidence>
<dbReference type="PROSITE" id="PS00290">
    <property type="entry name" value="IG_MHC"/>
    <property type="match status" value="1"/>
</dbReference>
<dbReference type="SMART" id="SM00407">
    <property type="entry name" value="IGc1"/>
    <property type="match status" value="1"/>
</dbReference>
<dbReference type="OrthoDB" id="16402at10239"/>
<organism evidence="4">
    <name type="scientific">Murmansk poxvirus</name>
    <dbReference type="NCBI Taxonomy" id="2025359"/>
    <lineage>
        <taxon>Viruses</taxon>
        <taxon>Varidnaviria</taxon>
        <taxon>Bamfordvirae</taxon>
        <taxon>Nucleocytoviricota</taxon>
        <taxon>Pokkesviricetes</taxon>
        <taxon>Chitovirales</taxon>
        <taxon>Poxviridae</taxon>
        <taxon>Chordopoxvirinae</taxon>
        <taxon>Centapoxvirus</taxon>
        <taxon>Centapoxvirus microtuspox</taxon>
        <taxon>Murmansk microtuspox virus</taxon>
    </lineage>
</organism>
<evidence type="ECO:0000256" key="2">
    <source>
        <dbReference type="SAM" id="Phobius"/>
    </source>
</evidence>
<dbReference type="Gene3D" id="3.30.500.10">
    <property type="entry name" value="MHC class I-like antigen recognition-like"/>
    <property type="match status" value="1"/>
</dbReference>
<dbReference type="SUPFAM" id="SSF54452">
    <property type="entry name" value="MHC antigen-recognition domain"/>
    <property type="match status" value="1"/>
</dbReference>
<reference evidence="4" key="1">
    <citation type="journal article" date="2017" name="Virus Genes">
        <title>Two novel poxviruses with unusual genome rearrangements: NY_014 and Murmansk.</title>
        <authorList>
            <person name="Smithson C."/>
            <person name="Meyer H."/>
            <person name="Gigante C.M."/>
            <person name="Gao J."/>
            <person name="Zhao H."/>
            <person name="Batra D."/>
            <person name="Damon I."/>
            <person name="Upton C."/>
            <person name="Li Y."/>
        </authorList>
    </citation>
    <scope>NUCLEOTIDE SEQUENCE [LARGE SCALE GENOMIC DNA]</scope>
    <source>
        <strain evidence="4">LEIV-11411</strain>
    </source>
</reference>
<dbReference type="EMBL" id="MF001304">
    <property type="protein sequence ID" value="AST09391.1"/>
    <property type="molecule type" value="Genomic_DNA"/>
</dbReference>
<dbReference type="PANTHER" id="PTHR16675">
    <property type="entry name" value="MHC CLASS I-RELATED"/>
    <property type="match status" value="1"/>
</dbReference>
<dbReference type="InterPro" id="IPR013783">
    <property type="entry name" value="Ig-like_fold"/>
</dbReference>
<dbReference type="InterPro" id="IPR036179">
    <property type="entry name" value="Ig-like_dom_sf"/>
</dbReference>
<keyword evidence="2" id="KW-0812">Transmembrane</keyword>
<evidence type="ECO:0000313" key="4">
    <source>
        <dbReference type="EMBL" id="AST09391.1"/>
    </source>
</evidence>
<evidence type="ECO:0000256" key="1">
    <source>
        <dbReference type="ARBA" id="ARBA00023180"/>
    </source>
</evidence>
<dbReference type="Proteomes" id="UP000217350">
    <property type="component" value="Segment"/>
</dbReference>
<dbReference type="CDD" id="cd00098">
    <property type="entry name" value="IgC1"/>
    <property type="match status" value="1"/>
</dbReference>
<protein>
    <recommendedName>
        <fullName evidence="3">Ig-like domain-containing protein</fullName>
    </recommendedName>
</protein>
<dbReference type="InterPro" id="IPR003597">
    <property type="entry name" value="Ig_C1-set"/>
</dbReference>
<keyword evidence="1" id="KW-0325">Glycoprotein</keyword>
<gene>
    <name evidence="4" type="ORF">Murmansk-196</name>
</gene>
<keyword evidence="2" id="KW-0472">Membrane</keyword>
<accession>A0A223FN26</accession>
<dbReference type="InterPro" id="IPR003006">
    <property type="entry name" value="Ig/MHC_CS"/>
</dbReference>
<proteinExistence type="predicted"/>
<dbReference type="Gene3D" id="2.60.40.10">
    <property type="entry name" value="Immunoglobulins"/>
    <property type="match status" value="1"/>
</dbReference>
<keyword evidence="5" id="KW-1185">Reference proteome</keyword>
<keyword evidence="2" id="KW-1133">Transmembrane helix</keyword>
<dbReference type="InterPro" id="IPR011162">
    <property type="entry name" value="MHC_I/II-like_Ag-recog"/>
</dbReference>
<name>A0A223FN26_9POXV</name>
<evidence type="ECO:0000259" key="3">
    <source>
        <dbReference type="PROSITE" id="PS50835"/>
    </source>
</evidence>
<dbReference type="InterPro" id="IPR037055">
    <property type="entry name" value="MHC_I-like_Ag-recog_sf"/>
</dbReference>
<feature type="transmembrane region" description="Helical" evidence="2">
    <location>
        <begin position="311"/>
        <end position="333"/>
    </location>
</feature>
<sequence length="339" mass="39211">MRIIILLTILQTVYSYHHTLLYKCVAELRPTDRYNISINVYIDNLNIISFNGSNITYLVHNDYVDDILYHDVIHKINKFYKRDIYNYEYDNDAEKDNIKLHDNVIKDIKYKLQTLIDINNSSKDVRHVYKSFYGCTVNDNGTFISGNDRFTYDDKPYGYENYSYFWISYNNKLSIVELSNETNNFGACINYLNSFIEKESNLFTIKIPNTTLLYSELNNTRILECLSTGFFPSDINIQWRVNGKNITGNKVITSNGTSFVGSSIIHVPYTDGGNYTCTVHHESLKDDIIVYKILEADNKIITEVTISTLSYVIYAATAAIIISILCIIAYILCKHYHDA</sequence>